<evidence type="ECO:0008006" key="7">
    <source>
        <dbReference type="Google" id="ProtNLM"/>
    </source>
</evidence>
<dbReference type="InterPro" id="IPR000675">
    <property type="entry name" value="Cutinase/axe"/>
</dbReference>
<feature type="region of interest" description="Disordered" evidence="3">
    <location>
        <begin position="34"/>
        <end position="63"/>
    </location>
</feature>
<protein>
    <recommendedName>
        <fullName evidence="7">Cutinase</fullName>
    </recommendedName>
</protein>
<evidence type="ECO:0000313" key="5">
    <source>
        <dbReference type="EMBL" id="KNE98832.1"/>
    </source>
</evidence>
<dbReference type="GO" id="GO:0052689">
    <property type="term" value="F:carboxylic ester hydrolase activity"/>
    <property type="evidence" value="ECO:0007669"/>
    <property type="project" value="UniProtKB-ARBA"/>
</dbReference>
<evidence type="ECO:0000313" key="6">
    <source>
        <dbReference type="Proteomes" id="UP000054564"/>
    </source>
</evidence>
<accession>A0A0L0VHR2</accession>
<keyword evidence="6" id="KW-1185">Reference proteome</keyword>
<comment type="caution">
    <text evidence="5">The sequence shown here is derived from an EMBL/GenBank/DDBJ whole genome shotgun (WGS) entry which is preliminary data.</text>
</comment>
<evidence type="ECO:0000256" key="3">
    <source>
        <dbReference type="SAM" id="MobiDB-lite"/>
    </source>
</evidence>
<dbReference type="EMBL" id="AJIL01000052">
    <property type="protein sequence ID" value="KNE98832.1"/>
    <property type="molecule type" value="Genomic_DNA"/>
</dbReference>
<dbReference type="STRING" id="1165861.A0A0L0VHR2"/>
<keyword evidence="2" id="KW-1015">Disulfide bond</keyword>
<keyword evidence="4" id="KW-0732">Signal</keyword>
<dbReference type="PANTHER" id="PTHR33630:SF9">
    <property type="entry name" value="CUTINASE 4"/>
    <property type="match status" value="1"/>
</dbReference>
<dbReference type="PANTHER" id="PTHR33630">
    <property type="entry name" value="CUTINASE RV1984C-RELATED-RELATED"/>
    <property type="match status" value="1"/>
</dbReference>
<keyword evidence="1" id="KW-0378">Hydrolase</keyword>
<proteinExistence type="predicted"/>
<feature type="compositionally biased region" description="Gly residues" evidence="3">
    <location>
        <begin position="49"/>
        <end position="59"/>
    </location>
</feature>
<name>A0A0L0VHR2_9BASI</name>
<sequence>MIFGNLIRISIVLLFINLQDRTCLKLSQYAPRSKNSIQSRQTIPTGLPSKGGKGKGAGSGLDDSSGCKTYMMMGARGTTEPQGSSMAYTKMAKNVLQAVPGGGLMDIEYPSSVEYTRTPQEGAATGLKYIQAQVAKCPQMVFVLMGYSKGAMVQSQILAHKDLPPKKVVATVLFGNPYFKGGAPQNQCEAKTGKGIMGGMMMKIPADYTDTIFDCCLNGDTICQSSGGMSSHLKYGGKPAAEAQAFIVSRLPGNRTGGESSGGKPLITRAMPGAGGGDGGADLGKLGGMGGMGGKGGGMGKMGGKGGGMGKMGGGKMGGKMGGMGGKSPGGGSGGFLSSLGGLSGLMGGGGEGGIGSLLSMMVGGGDAGGMAMLLGGMM</sequence>
<evidence type="ECO:0000256" key="1">
    <source>
        <dbReference type="ARBA" id="ARBA00022801"/>
    </source>
</evidence>
<feature type="compositionally biased region" description="Polar residues" evidence="3">
    <location>
        <begin position="34"/>
        <end position="44"/>
    </location>
</feature>
<feature type="signal peptide" evidence="4">
    <location>
        <begin position="1"/>
        <end position="23"/>
    </location>
</feature>
<dbReference type="Gene3D" id="3.40.50.1820">
    <property type="entry name" value="alpha/beta hydrolase"/>
    <property type="match status" value="1"/>
</dbReference>
<dbReference type="Proteomes" id="UP000054564">
    <property type="component" value="Unassembled WGS sequence"/>
</dbReference>
<evidence type="ECO:0000256" key="4">
    <source>
        <dbReference type="SAM" id="SignalP"/>
    </source>
</evidence>
<dbReference type="SUPFAM" id="SSF53474">
    <property type="entry name" value="alpha/beta-Hydrolases"/>
    <property type="match status" value="1"/>
</dbReference>
<feature type="chain" id="PRO_5005550156" description="Cutinase" evidence="4">
    <location>
        <begin position="24"/>
        <end position="379"/>
    </location>
</feature>
<gene>
    <name evidence="5" type="ORF">PSTG_07854</name>
</gene>
<reference evidence="6" key="1">
    <citation type="submission" date="2014-03" db="EMBL/GenBank/DDBJ databases">
        <title>The Genome Sequence of Puccinia striiformis f. sp. tritici PST-78.</title>
        <authorList>
            <consortium name="The Broad Institute Genome Sequencing Platform"/>
            <person name="Cuomo C."/>
            <person name="Hulbert S."/>
            <person name="Chen X."/>
            <person name="Walker B."/>
            <person name="Young S.K."/>
            <person name="Zeng Q."/>
            <person name="Gargeya S."/>
            <person name="Fitzgerald M."/>
            <person name="Haas B."/>
            <person name="Abouelleil A."/>
            <person name="Alvarado L."/>
            <person name="Arachchi H.M."/>
            <person name="Berlin A.M."/>
            <person name="Chapman S.B."/>
            <person name="Goldberg J."/>
            <person name="Griggs A."/>
            <person name="Gujja S."/>
            <person name="Hansen M."/>
            <person name="Howarth C."/>
            <person name="Imamovic A."/>
            <person name="Larimer J."/>
            <person name="McCowan C."/>
            <person name="Montmayeur A."/>
            <person name="Murphy C."/>
            <person name="Neiman D."/>
            <person name="Pearson M."/>
            <person name="Priest M."/>
            <person name="Roberts A."/>
            <person name="Saif S."/>
            <person name="Shea T."/>
            <person name="Sisk P."/>
            <person name="Sykes S."/>
            <person name="Wortman J."/>
            <person name="Nusbaum C."/>
            <person name="Birren B."/>
        </authorList>
    </citation>
    <scope>NUCLEOTIDE SEQUENCE [LARGE SCALE GENOMIC DNA]</scope>
    <source>
        <strain evidence="6">race PST-78</strain>
    </source>
</reference>
<dbReference type="SMART" id="SM01110">
    <property type="entry name" value="Cutinase"/>
    <property type="match status" value="1"/>
</dbReference>
<dbReference type="InterPro" id="IPR029058">
    <property type="entry name" value="AB_hydrolase_fold"/>
</dbReference>
<dbReference type="AlphaFoldDB" id="A0A0L0VHR2"/>
<evidence type="ECO:0000256" key="2">
    <source>
        <dbReference type="ARBA" id="ARBA00023157"/>
    </source>
</evidence>
<dbReference type="OrthoDB" id="2506498at2759"/>
<dbReference type="Pfam" id="PF01083">
    <property type="entry name" value="Cutinase"/>
    <property type="match status" value="1"/>
</dbReference>
<organism evidence="5 6">
    <name type="scientific">Puccinia striiformis f. sp. tritici PST-78</name>
    <dbReference type="NCBI Taxonomy" id="1165861"/>
    <lineage>
        <taxon>Eukaryota</taxon>
        <taxon>Fungi</taxon>
        <taxon>Dikarya</taxon>
        <taxon>Basidiomycota</taxon>
        <taxon>Pucciniomycotina</taxon>
        <taxon>Pucciniomycetes</taxon>
        <taxon>Pucciniales</taxon>
        <taxon>Pucciniaceae</taxon>
        <taxon>Puccinia</taxon>
    </lineage>
</organism>